<reference evidence="1 2" key="1">
    <citation type="submission" date="2016-10" db="EMBL/GenBank/DDBJ databases">
        <authorList>
            <person name="Varghese N."/>
            <person name="Submissions S."/>
        </authorList>
    </citation>
    <scope>NUCLEOTIDE SEQUENCE [LARGE SCALE GENOMIC DNA]</scope>
    <source>
        <strain evidence="1 2">DSM 17997</strain>
    </source>
</reference>
<gene>
    <name evidence="1" type="ORF">SAMN05444412_11280</name>
</gene>
<evidence type="ECO:0008006" key="3">
    <source>
        <dbReference type="Google" id="ProtNLM"/>
    </source>
</evidence>
<dbReference type="RefSeq" id="WP_092655436.1">
    <property type="nucleotide sequence ID" value="NZ_FNQC01000012.1"/>
</dbReference>
<evidence type="ECO:0000313" key="2">
    <source>
        <dbReference type="Proteomes" id="UP000199663"/>
    </source>
</evidence>
<sequence>MTTVIISIDPSTIFLFDIVKKLKSNSIEFELIEVHPNNKSYKDCLVKIAELPDNTTILFLGHGQDNQIYGGELLNDFPKQPLVNINEMGIFKNQNLFLLACDSASLIKSSFRIAKTNKAIGFGPLPTEIEEVQRDKKLVNEGITLNTIELFKQAINETIIISLLAYFKDDSKHFIFLKDYLNLHLNKRINKAILEENNRNLADLLFNMKNDMVIY</sequence>
<name>A0A1H3SLU5_9BACT</name>
<dbReference type="EMBL" id="FNQC01000012">
    <property type="protein sequence ID" value="SDZ38952.1"/>
    <property type="molecule type" value="Genomic_DNA"/>
</dbReference>
<dbReference type="Proteomes" id="UP000199663">
    <property type="component" value="Unassembled WGS sequence"/>
</dbReference>
<evidence type="ECO:0000313" key="1">
    <source>
        <dbReference type="EMBL" id="SDZ38952.1"/>
    </source>
</evidence>
<keyword evidence="2" id="KW-1185">Reference proteome</keyword>
<proteinExistence type="predicted"/>
<accession>A0A1H3SLU5</accession>
<organism evidence="1 2">
    <name type="scientific">Rhodonellum ikkaensis</name>
    <dbReference type="NCBI Taxonomy" id="336829"/>
    <lineage>
        <taxon>Bacteria</taxon>
        <taxon>Pseudomonadati</taxon>
        <taxon>Bacteroidota</taxon>
        <taxon>Cytophagia</taxon>
        <taxon>Cytophagales</taxon>
        <taxon>Cytophagaceae</taxon>
        <taxon>Rhodonellum</taxon>
    </lineage>
</organism>
<comment type="caution">
    <text evidence="1">The sequence shown here is derived from an EMBL/GenBank/DDBJ whole genome shotgun (WGS) entry which is preliminary data.</text>
</comment>
<protein>
    <recommendedName>
        <fullName evidence="3">CHAT domain-containing protein</fullName>
    </recommendedName>
</protein>